<protein>
    <recommendedName>
        <fullName evidence="4">Lipoprotein</fullName>
    </recommendedName>
</protein>
<evidence type="ECO:0000256" key="1">
    <source>
        <dbReference type="SAM" id="SignalP"/>
    </source>
</evidence>
<dbReference type="STRING" id="216946.STURO_v1c02120"/>
<dbReference type="NCBIfam" id="NF038029">
    <property type="entry name" value="LP_plasma"/>
    <property type="match status" value="1"/>
</dbReference>
<feature type="chain" id="PRO_5009779586" description="Lipoprotein" evidence="1">
    <location>
        <begin position="24"/>
        <end position="755"/>
    </location>
</feature>
<dbReference type="OrthoDB" id="394582at2"/>
<gene>
    <name evidence="2" type="ORF">STURON_00213</name>
</gene>
<dbReference type="RefSeq" id="WP_075048063.1">
    <property type="nucleotide sequence ID" value="NZ_CP012328.1"/>
</dbReference>
<evidence type="ECO:0000313" key="2">
    <source>
        <dbReference type="EMBL" id="AKU79459.1"/>
    </source>
</evidence>
<proteinExistence type="predicted"/>
<sequence length="755" mass="86414">MKKLLTLLSTVSLIATTAQIVVACDSKYDQKDADGNSILVHFLEKLDGKADITAKDVLNKLINASSGVKNREKFSIDLLKMFNLSLVANSENNYGEGSSAKYKLDKTNPYYIYNLENIITERWKTLSSNVDRQIQNEKDKYKNDYAGKWEDEWKKMLVEKFSVYQTDTKDMDRDLLEQKYKADILLNDSSNNVSKTLLDVLLNTDQQGVTWVSKTTVQEKYKNLVAAGDDESKVQSILDSDKNILNQIYNSTKDSKEWVMNKTNDISTWNNLKTTIENTRDLKYDVPVDLTTFSSTDAASRKGFISNSQRFFLDKWYTSQSPLAISEITIPFADEHKFEDGVSWKSFENRTYTKYQAEIGLLLKSVKPSDSSSDNIWRRYMSEGTITNLLDGKATIKKYDKLLTLSNSSDYTQDLRDAVYDYVLRDKSSGVDLSSNEDISKIDDKVIQTFSRNANNVDSKFYAILGDGRLLLIDTSGLHIINIDGYKYLKESSTSKDKSLKTTKSLEDGLISTDTRKELENFKNFHKLTNNEKIAYIQTEVELSNGVKYYDDLNKNITNRYLKYLTNTSLIKGIDGAATSFDAMSEVKDWVKIESSTDVSKYSWSTSVFEYFKTISIDGKNKVSDQKDFINQFIEFKKDESAGDEDIATALENKFNSMLNTVQSIVDSAPSNAFVNEFNKRNEEIKKQSDKSDYPKRIIEGKDLFDDNLKSIANKKFWKPGDKATEDVQAMSLNYLNVEFINIYYKNYSFYRGDK</sequence>
<dbReference type="PATRIC" id="fig|216946.3.peg.212"/>
<accession>A0A0K1P5K2</accession>
<dbReference type="NCBIfam" id="NF045726">
    <property type="entry name" value="XXplasma_LP"/>
    <property type="match status" value="1"/>
</dbReference>
<dbReference type="PROSITE" id="PS51257">
    <property type="entry name" value="PROKAR_LIPOPROTEIN"/>
    <property type="match status" value="1"/>
</dbReference>
<dbReference type="Proteomes" id="UP000067243">
    <property type="component" value="Chromosome"/>
</dbReference>
<dbReference type="AlphaFoldDB" id="A0A0K1P5K2"/>
<dbReference type="InterPro" id="IPR054816">
    <property type="entry name" value="Lipoprotein_mollicutes-type_CS"/>
</dbReference>
<feature type="signal peptide" evidence="1">
    <location>
        <begin position="1"/>
        <end position="23"/>
    </location>
</feature>
<dbReference type="KEGG" id="stur:STURON_00213"/>
<keyword evidence="1" id="KW-0732">Signal</keyword>
<evidence type="ECO:0008006" key="4">
    <source>
        <dbReference type="Google" id="ProtNLM"/>
    </source>
</evidence>
<organism evidence="2 3">
    <name type="scientific">Spiroplasma turonicum</name>
    <dbReference type="NCBI Taxonomy" id="216946"/>
    <lineage>
        <taxon>Bacteria</taxon>
        <taxon>Bacillati</taxon>
        <taxon>Mycoplasmatota</taxon>
        <taxon>Mollicutes</taxon>
        <taxon>Entomoplasmatales</taxon>
        <taxon>Spiroplasmataceae</taxon>
        <taxon>Spiroplasma</taxon>
    </lineage>
</organism>
<reference evidence="2 3" key="1">
    <citation type="journal article" date="2015" name="Genome Announc.">
        <title>Complete Genome Sequence of Spiroplasma turonicum Strain Tab4cT, a Parasite of a Horse Fly, Haematopota sp. (Diptera: Tabanidae).</title>
        <authorList>
            <person name="Davis R.E."/>
            <person name="Shao J."/>
            <person name="Zhao Y."/>
            <person name="Gasparich G.E."/>
            <person name="Gaynor B.J."/>
            <person name="Donofrio N."/>
        </authorList>
    </citation>
    <scope>NUCLEOTIDE SEQUENCE [LARGE SCALE GENOMIC DNA]</scope>
    <source>
        <strain evidence="2 3">Tab4c</strain>
    </source>
</reference>
<dbReference type="EMBL" id="CP012328">
    <property type="protein sequence ID" value="AKU79459.1"/>
    <property type="molecule type" value="Genomic_DNA"/>
</dbReference>
<evidence type="ECO:0000313" key="3">
    <source>
        <dbReference type="Proteomes" id="UP000067243"/>
    </source>
</evidence>
<keyword evidence="3" id="KW-1185">Reference proteome</keyword>
<name>A0A0K1P5K2_9MOLU</name>